<dbReference type="Pfam" id="PF00512">
    <property type="entry name" value="HisKA"/>
    <property type="match status" value="1"/>
</dbReference>
<evidence type="ECO:0000256" key="12">
    <source>
        <dbReference type="PROSITE-ProRule" id="PRU00169"/>
    </source>
</evidence>
<dbReference type="Pfam" id="PF13407">
    <property type="entry name" value="Peripla_BP_4"/>
    <property type="match status" value="1"/>
</dbReference>
<dbReference type="AlphaFoldDB" id="W4UQV9"/>
<evidence type="ECO:0000256" key="7">
    <source>
        <dbReference type="ARBA" id="ARBA00022840"/>
    </source>
</evidence>
<dbReference type="EMBL" id="BAIV01000009">
    <property type="protein sequence ID" value="GAE83565.1"/>
    <property type="molecule type" value="Genomic_DNA"/>
</dbReference>
<dbReference type="PROSITE" id="PS50110">
    <property type="entry name" value="RESPONSE_REGULATORY"/>
    <property type="match status" value="1"/>
</dbReference>
<dbReference type="FunFam" id="1.10.10.60:FF:000284">
    <property type="entry name" value="Two-component system sensor histidine kinase/response regulator"/>
    <property type="match status" value="1"/>
</dbReference>
<dbReference type="PROSITE" id="PS01124">
    <property type="entry name" value="HTH_ARAC_FAMILY_2"/>
    <property type="match status" value="1"/>
</dbReference>
<dbReference type="InterPro" id="IPR009057">
    <property type="entry name" value="Homeodomain-like_sf"/>
</dbReference>
<dbReference type="SUPFAM" id="SSF46689">
    <property type="entry name" value="Homeodomain-like"/>
    <property type="match status" value="1"/>
</dbReference>
<keyword evidence="14" id="KW-0812">Transmembrane</keyword>
<comment type="catalytic activity">
    <reaction evidence="1">
        <text>ATP + protein L-histidine = ADP + protein N-phospho-L-histidine.</text>
        <dbReference type="EC" id="2.7.13.3"/>
    </reaction>
</comment>
<dbReference type="GO" id="GO:0005524">
    <property type="term" value="F:ATP binding"/>
    <property type="evidence" value="ECO:0007669"/>
    <property type="project" value="UniProtKB-KW"/>
</dbReference>
<dbReference type="PROSITE" id="PS00041">
    <property type="entry name" value="HTH_ARAC_FAMILY_1"/>
    <property type="match status" value="1"/>
</dbReference>
<keyword evidence="6" id="KW-0418">Kinase</keyword>
<evidence type="ECO:0000256" key="13">
    <source>
        <dbReference type="SAM" id="Coils"/>
    </source>
</evidence>
<keyword evidence="19" id="KW-1185">Reference proteome</keyword>
<dbReference type="Pfam" id="PF12833">
    <property type="entry name" value="HTH_18"/>
    <property type="match status" value="1"/>
</dbReference>
<feature type="coiled-coil region" evidence="13">
    <location>
        <begin position="343"/>
        <end position="387"/>
    </location>
</feature>
<evidence type="ECO:0000313" key="18">
    <source>
        <dbReference type="EMBL" id="GAE83565.1"/>
    </source>
</evidence>
<keyword evidence="14" id="KW-0472">Membrane</keyword>
<dbReference type="EC" id="2.7.13.3" evidence="2"/>
<feature type="modified residue" description="4-aspartylphosphate" evidence="12">
    <location>
        <position position="697"/>
    </location>
</feature>
<dbReference type="SMART" id="SM00342">
    <property type="entry name" value="HTH_ARAC"/>
    <property type="match status" value="1"/>
</dbReference>
<dbReference type="SMART" id="SM00388">
    <property type="entry name" value="HisKA"/>
    <property type="match status" value="1"/>
</dbReference>
<dbReference type="FunFam" id="3.40.50.2300:FF:000138">
    <property type="entry name" value="Two-component system sensor histidine kinase/response regulator"/>
    <property type="match status" value="1"/>
</dbReference>
<evidence type="ECO:0000256" key="4">
    <source>
        <dbReference type="ARBA" id="ARBA00022679"/>
    </source>
</evidence>
<dbReference type="InterPro" id="IPR036097">
    <property type="entry name" value="HisK_dim/P_sf"/>
</dbReference>
<keyword evidence="8" id="KW-0902">Two-component regulatory system</keyword>
<dbReference type="InterPro" id="IPR005467">
    <property type="entry name" value="His_kinase_dom"/>
</dbReference>
<dbReference type="InterPro" id="IPR003661">
    <property type="entry name" value="HisK_dim/P_dom"/>
</dbReference>
<evidence type="ECO:0000256" key="5">
    <source>
        <dbReference type="ARBA" id="ARBA00022741"/>
    </source>
</evidence>
<keyword evidence="10 18" id="KW-0238">DNA-binding</keyword>
<dbReference type="Gene3D" id="3.30.565.10">
    <property type="entry name" value="Histidine kinase-like ATPase, C-terminal domain"/>
    <property type="match status" value="1"/>
</dbReference>
<dbReference type="Gene3D" id="6.10.250.850">
    <property type="match status" value="1"/>
</dbReference>
<evidence type="ECO:0000256" key="9">
    <source>
        <dbReference type="ARBA" id="ARBA00023015"/>
    </source>
</evidence>
<dbReference type="GO" id="GO:0000155">
    <property type="term" value="F:phosphorelay sensor kinase activity"/>
    <property type="evidence" value="ECO:0007669"/>
    <property type="project" value="InterPro"/>
</dbReference>
<accession>W4UQV9</accession>
<dbReference type="GO" id="GO:0043565">
    <property type="term" value="F:sequence-specific DNA binding"/>
    <property type="evidence" value="ECO:0007669"/>
    <property type="project" value="InterPro"/>
</dbReference>
<dbReference type="Pfam" id="PF00072">
    <property type="entry name" value="Response_reg"/>
    <property type="match status" value="1"/>
</dbReference>
<dbReference type="SMART" id="SM00387">
    <property type="entry name" value="HATPase_c"/>
    <property type="match status" value="1"/>
</dbReference>
<dbReference type="PROSITE" id="PS50109">
    <property type="entry name" value="HIS_KIN"/>
    <property type="match status" value="1"/>
</dbReference>
<feature type="domain" description="Histidine kinase" evidence="16">
    <location>
        <begin position="394"/>
        <end position="612"/>
    </location>
</feature>
<dbReference type="GO" id="GO:0003700">
    <property type="term" value="F:DNA-binding transcription factor activity"/>
    <property type="evidence" value="ECO:0007669"/>
    <property type="project" value="InterPro"/>
</dbReference>
<dbReference type="InterPro" id="IPR028082">
    <property type="entry name" value="Peripla_BP_I"/>
</dbReference>
<evidence type="ECO:0000256" key="1">
    <source>
        <dbReference type="ARBA" id="ARBA00000085"/>
    </source>
</evidence>
<feature type="transmembrane region" description="Helical" evidence="14">
    <location>
        <begin position="320"/>
        <end position="340"/>
    </location>
</feature>
<dbReference type="InterPro" id="IPR018062">
    <property type="entry name" value="HTH_AraC-typ_CS"/>
</dbReference>
<dbReference type="CDD" id="cd00082">
    <property type="entry name" value="HisKA"/>
    <property type="match status" value="1"/>
</dbReference>
<dbReference type="InterPro" id="IPR001789">
    <property type="entry name" value="Sig_transdc_resp-reg_receiver"/>
</dbReference>
<dbReference type="Gene3D" id="1.10.10.60">
    <property type="entry name" value="Homeodomain-like"/>
    <property type="match status" value="1"/>
</dbReference>
<keyword evidence="13" id="KW-0175">Coiled coil</keyword>
<dbReference type="SMART" id="SM00448">
    <property type="entry name" value="REC"/>
    <property type="match status" value="1"/>
</dbReference>
<dbReference type="InterPro" id="IPR025997">
    <property type="entry name" value="SBP_2_dom"/>
</dbReference>
<evidence type="ECO:0000256" key="3">
    <source>
        <dbReference type="ARBA" id="ARBA00022553"/>
    </source>
</evidence>
<dbReference type="InterPro" id="IPR036890">
    <property type="entry name" value="HATPase_C_sf"/>
</dbReference>
<dbReference type="Proteomes" id="UP000019131">
    <property type="component" value="Unassembled WGS sequence"/>
</dbReference>
<keyword evidence="7" id="KW-0067">ATP-binding</keyword>
<dbReference type="FunFam" id="1.10.287.130:FF:000034">
    <property type="entry name" value="Two-component system sensor histidine kinase/response regulator"/>
    <property type="match status" value="1"/>
</dbReference>
<keyword evidence="11" id="KW-0804">Transcription</keyword>
<dbReference type="SUPFAM" id="SSF47384">
    <property type="entry name" value="Homodimeric domain of signal transducing histidine kinase"/>
    <property type="match status" value="1"/>
</dbReference>
<gene>
    <name evidence="18" type="ORF">JCM10512_1850</name>
</gene>
<evidence type="ECO:0000259" key="17">
    <source>
        <dbReference type="PROSITE" id="PS50110"/>
    </source>
</evidence>
<evidence type="ECO:0000259" key="16">
    <source>
        <dbReference type="PROSITE" id="PS50109"/>
    </source>
</evidence>
<dbReference type="SUPFAM" id="SSF52172">
    <property type="entry name" value="CheY-like"/>
    <property type="match status" value="1"/>
</dbReference>
<sequence length="895" mass="101034">MACRQDSPRFRIGVAQCSDDSWRHKMNDEILREAMFYDGVSVEIRSAGDDNLRQAEDVRYFIDRGVDLLIISANEAAPMTPIVEEAYDKGIPVILIDRKILSDKYTAYIGADNNEIGRAVGNYIASRLGGKGNVVELTGLSGSTPAMERHQGFMAAISRFPEIKLIDKADAAWERAPAEVEMDSMLRRNPKIDAVYAHNDRIAPGAYQAAKKVGREKEMVFVGIDALPGKGNGLEMVLDSVLDATFIYPTNGDKVMQLAMNILEKKPFPRETVMNTAVVDRTNAHVMQLQTTHISELDRKIETLNGRISTYLSRVATQQVVLYGSLLILLLVAGLLLVVYKSLRSKNRLNRELSEQKRLLEEQRDQLEEQRDQLIQLSHQLEEATHAKLVFFTNISHDFRTPLTLVADPVEHLLADHTLNEDQRKMLSLIQRNVNILLRLVNQILDFRKYENGKMEFTPVPLDLLSSFEGWNESFQEIARKKHIRFSFDSMPDADYRTLADVEKLERIYFNLLSNAFKFTPENGKITVRLSSWMKDGQPWLRFTVANSGTMISAEHIRSIFDRFYKIDMHHTGSGIGLALVKAFVDLHRGLIAVESDEKQGTLFTIDLPKGDTPVPEQEPIPATPLPTDAVWTTEEEDHEMLYDSSKPTVLIIDDNADIRSYVQGLLQADYTVVEAADGSEGIKKAMRFVPDLIISDVMMPGIDGIECCRRLKSELQTCHIPVILLTACSLDEQRIQGYDGGADSYISKPFSSPLLLARVRNLIDSHRRLKQFFGDRQTLAKEDVCDMDKDFVERFKGLIEAKMSDSGLNVEDLGKDMGLSRVQLYRKIKSLTNYSPNELLRIARLKKASSLLASSDMTIAEVGYEVGFSSPSYFAKCYKEEFGESPTDFLKRKG</sequence>
<keyword evidence="4" id="KW-0808">Transferase</keyword>
<comment type="caution">
    <text evidence="18">The sequence shown here is derived from an EMBL/GenBank/DDBJ whole genome shotgun (WGS) entry which is preliminary data.</text>
</comment>
<evidence type="ECO:0000256" key="14">
    <source>
        <dbReference type="SAM" id="Phobius"/>
    </source>
</evidence>
<dbReference type="InterPro" id="IPR011006">
    <property type="entry name" value="CheY-like_superfamily"/>
</dbReference>
<dbReference type="Gene3D" id="3.40.50.2300">
    <property type="match status" value="3"/>
</dbReference>
<dbReference type="InterPro" id="IPR004358">
    <property type="entry name" value="Sig_transdc_His_kin-like_C"/>
</dbReference>
<dbReference type="STRING" id="1445607.JCM10512_1850"/>
<feature type="domain" description="Response regulatory" evidence="17">
    <location>
        <begin position="649"/>
        <end position="764"/>
    </location>
</feature>
<name>W4UQV9_9BACE</name>
<reference evidence="18 19" key="1">
    <citation type="journal article" date="2014" name="Genome Announc.">
        <title>Draft Genome Sequence of Bacteroides reticulotermitis Strain JCM 10512T, Isolated from the Gut of a Termite.</title>
        <authorList>
            <person name="Yuki M."/>
            <person name="Oshima K."/>
            <person name="Suda W."/>
            <person name="Sakamoto M."/>
            <person name="Iida T."/>
            <person name="Hattori M."/>
            <person name="Ohkuma M."/>
        </authorList>
    </citation>
    <scope>NUCLEOTIDE SEQUENCE [LARGE SCALE GENOMIC DNA]</scope>
    <source>
        <strain evidence="18 19">JCM 10512</strain>
    </source>
</reference>
<dbReference type="SUPFAM" id="SSF55874">
    <property type="entry name" value="ATPase domain of HSP90 chaperone/DNA topoisomerase II/histidine kinase"/>
    <property type="match status" value="1"/>
</dbReference>
<evidence type="ECO:0000259" key="15">
    <source>
        <dbReference type="PROSITE" id="PS01124"/>
    </source>
</evidence>
<evidence type="ECO:0000256" key="8">
    <source>
        <dbReference type="ARBA" id="ARBA00023012"/>
    </source>
</evidence>
<dbReference type="InterPro" id="IPR018060">
    <property type="entry name" value="HTH_AraC"/>
</dbReference>
<evidence type="ECO:0000256" key="2">
    <source>
        <dbReference type="ARBA" id="ARBA00012438"/>
    </source>
</evidence>
<dbReference type="SUPFAM" id="SSF58100">
    <property type="entry name" value="Bacterial hemolysins"/>
    <property type="match status" value="1"/>
</dbReference>
<dbReference type="PRINTS" id="PR00344">
    <property type="entry name" value="BCTRLSENSOR"/>
</dbReference>
<evidence type="ECO:0000256" key="11">
    <source>
        <dbReference type="ARBA" id="ARBA00023163"/>
    </source>
</evidence>
<keyword evidence="3 12" id="KW-0597">Phosphoprotein</keyword>
<dbReference type="PANTHER" id="PTHR43547:SF2">
    <property type="entry name" value="HYBRID SIGNAL TRANSDUCTION HISTIDINE KINASE C"/>
    <property type="match status" value="1"/>
</dbReference>
<dbReference type="SUPFAM" id="SSF53822">
    <property type="entry name" value="Periplasmic binding protein-like I"/>
    <property type="match status" value="1"/>
</dbReference>
<evidence type="ECO:0000256" key="10">
    <source>
        <dbReference type="ARBA" id="ARBA00023125"/>
    </source>
</evidence>
<evidence type="ECO:0000256" key="6">
    <source>
        <dbReference type="ARBA" id="ARBA00022777"/>
    </source>
</evidence>
<keyword evidence="5" id="KW-0547">Nucleotide-binding</keyword>
<protein>
    <recommendedName>
        <fullName evidence="2">histidine kinase</fullName>
        <ecNumber evidence="2">2.7.13.3</ecNumber>
    </recommendedName>
</protein>
<keyword evidence="14" id="KW-1133">Transmembrane helix</keyword>
<keyword evidence="9" id="KW-0805">Transcription regulation</keyword>
<evidence type="ECO:0000313" key="19">
    <source>
        <dbReference type="Proteomes" id="UP000019131"/>
    </source>
</evidence>
<dbReference type="Pfam" id="PF02518">
    <property type="entry name" value="HATPase_c"/>
    <property type="match status" value="1"/>
</dbReference>
<dbReference type="FunFam" id="3.30.565.10:FF:000037">
    <property type="entry name" value="Hybrid sensor histidine kinase/response regulator"/>
    <property type="match status" value="1"/>
</dbReference>
<dbReference type="InterPro" id="IPR003594">
    <property type="entry name" value="HATPase_dom"/>
</dbReference>
<proteinExistence type="predicted"/>
<dbReference type="PANTHER" id="PTHR43547">
    <property type="entry name" value="TWO-COMPONENT HISTIDINE KINASE"/>
    <property type="match status" value="1"/>
</dbReference>
<dbReference type="CDD" id="cd06308">
    <property type="entry name" value="PBP1_sensor_kinase-like"/>
    <property type="match status" value="1"/>
</dbReference>
<dbReference type="Gene3D" id="1.10.287.130">
    <property type="match status" value="1"/>
</dbReference>
<organism evidence="18 19">
    <name type="scientific">Bacteroides reticulotermitis JCM 10512</name>
    <dbReference type="NCBI Taxonomy" id="1445607"/>
    <lineage>
        <taxon>Bacteria</taxon>
        <taxon>Pseudomonadati</taxon>
        <taxon>Bacteroidota</taxon>
        <taxon>Bacteroidia</taxon>
        <taxon>Bacteroidales</taxon>
        <taxon>Bacteroidaceae</taxon>
        <taxon>Bacteroides</taxon>
    </lineage>
</organism>
<feature type="domain" description="HTH araC/xylS-type" evidence="15">
    <location>
        <begin position="794"/>
        <end position="893"/>
    </location>
</feature>